<reference evidence="3" key="1">
    <citation type="journal article" date="2020" name="Stud. Mycol.">
        <title>101 Dothideomycetes genomes: a test case for predicting lifestyles and emergence of pathogens.</title>
        <authorList>
            <person name="Haridas S."/>
            <person name="Albert R."/>
            <person name="Binder M."/>
            <person name="Bloem J."/>
            <person name="Labutti K."/>
            <person name="Salamov A."/>
            <person name="Andreopoulos B."/>
            <person name="Baker S."/>
            <person name="Barry K."/>
            <person name="Bills G."/>
            <person name="Bluhm B."/>
            <person name="Cannon C."/>
            <person name="Castanera R."/>
            <person name="Culley D."/>
            <person name="Daum C."/>
            <person name="Ezra D."/>
            <person name="Gonzalez J."/>
            <person name="Henrissat B."/>
            <person name="Kuo A."/>
            <person name="Liang C."/>
            <person name="Lipzen A."/>
            <person name="Lutzoni F."/>
            <person name="Magnuson J."/>
            <person name="Mondo S."/>
            <person name="Nolan M."/>
            <person name="Ohm R."/>
            <person name="Pangilinan J."/>
            <person name="Park H.-J."/>
            <person name="Ramirez L."/>
            <person name="Alfaro M."/>
            <person name="Sun H."/>
            <person name="Tritt A."/>
            <person name="Yoshinaga Y."/>
            <person name="Zwiers L.-H."/>
            <person name="Turgeon B."/>
            <person name="Goodwin S."/>
            <person name="Spatafora J."/>
            <person name="Crous P."/>
            <person name="Grigoriev I."/>
        </authorList>
    </citation>
    <scope>NUCLEOTIDE SEQUENCE</scope>
    <source>
        <strain evidence="3">CBS 125425</strain>
    </source>
</reference>
<feature type="region of interest" description="Disordered" evidence="1">
    <location>
        <begin position="166"/>
        <end position="220"/>
    </location>
</feature>
<name>A0A9P4QTH2_9PLEO</name>
<evidence type="ECO:0000313" key="4">
    <source>
        <dbReference type="Proteomes" id="UP000799444"/>
    </source>
</evidence>
<dbReference type="AlphaFoldDB" id="A0A9P4QTH2"/>
<accession>A0A9P4QTH2</accession>
<keyword evidence="2" id="KW-0812">Transmembrane</keyword>
<dbReference type="EMBL" id="ML996160">
    <property type="protein sequence ID" value="KAF2733487.1"/>
    <property type="molecule type" value="Genomic_DNA"/>
</dbReference>
<organism evidence="3 4">
    <name type="scientific">Polyplosphaeria fusca</name>
    <dbReference type="NCBI Taxonomy" id="682080"/>
    <lineage>
        <taxon>Eukaryota</taxon>
        <taxon>Fungi</taxon>
        <taxon>Dikarya</taxon>
        <taxon>Ascomycota</taxon>
        <taxon>Pezizomycotina</taxon>
        <taxon>Dothideomycetes</taxon>
        <taxon>Pleosporomycetidae</taxon>
        <taxon>Pleosporales</taxon>
        <taxon>Tetraplosphaeriaceae</taxon>
        <taxon>Polyplosphaeria</taxon>
    </lineage>
</organism>
<protein>
    <submittedName>
        <fullName evidence="3">Uncharacterized protein</fullName>
    </submittedName>
</protein>
<keyword evidence="2" id="KW-0472">Membrane</keyword>
<feature type="compositionally biased region" description="Polar residues" evidence="1">
    <location>
        <begin position="210"/>
        <end position="220"/>
    </location>
</feature>
<feature type="compositionally biased region" description="Basic and acidic residues" evidence="1">
    <location>
        <begin position="177"/>
        <end position="196"/>
    </location>
</feature>
<dbReference type="OrthoDB" id="10657998at2759"/>
<proteinExistence type="predicted"/>
<comment type="caution">
    <text evidence="3">The sequence shown here is derived from an EMBL/GenBank/DDBJ whole genome shotgun (WGS) entry which is preliminary data.</text>
</comment>
<dbReference type="Proteomes" id="UP000799444">
    <property type="component" value="Unassembled WGS sequence"/>
</dbReference>
<sequence length="246" mass="27862">MPHRDVYTYIHFVTSKDPNFFFSIRTAWTETYDDVLRNAIHTSGYFDITNELYKKDRVFLCNGWISYRTIQVAGIEHGEIEYKAKNASAGGLRPSNETLVRIEEILLAHAPDHDVLVLALWIVVPSLASSMLVVIFMTFMNRSNQQDSSAKTANTNEADDIELQSMKSEASAAPPYSREDPIMPEQARIREPRIDTLDGATEVEDEERPTTQYGMSSASRAPSIYGTCSSQFAAEYRRMIGSIEWN</sequence>
<keyword evidence="2" id="KW-1133">Transmembrane helix</keyword>
<evidence type="ECO:0000256" key="1">
    <source>
        <dbReference type="SAM" id="MobiDB-lite"/>
    </source>
</evidence>
<evidence type="ECO:0000313" key="3">
    <source>
        <dbReference type="EMBL" id="KAF2733487.1"/>
    </source>
</evidence>
<feature type="transmembrane region" description="Helical" evidence="2">
    <location>
        <begin position="115"/>
        <end position="139"/>
    </location>
</feature>
<evidence type="ECO:0000256" key="2">
    <source>
        <dbReference type="SAM" id="Phobius"/>
    </source>
</evidence>
<keyword evidence="4" id="KW-1185">Reference proteome</keyword>
<gene>
    <name evidence="3" type="ORF">EJ04DRAFT_524426</name>
</gene>